<evidence type="ECO:0000256" key="3">
    <source>
        <dbReference type="ARBA" id="ARBA00022827"/>
    </source>
</evidence>
<evidence type="ECO:0000259" key="9">
    <source>
        <dbReference type="Pfam" id="PF01266"/>
    </source>
</evidence>
<dbReference type="EC" id="1.1.99.2" evidence="7"/>
<proteinExistence type="inferred from homology"/>
<evidence type="ECO:0000256" key="2">
    <source>
        <dbReference type="ARBA" id="ARBA00022630"/>
    </source>
</evidence>
<evidence type="ECO:0000256" key="5">
    <source>
        <dbReference type="ARBA" id="ARBA00036066"/>
    </source>
</evidence>
<dbReference type="PANTHER" id="PTHR43104">
    <property type="entry name" value="L-2-HYDROXYGLUTARATE DEHYDROGENASE, MITOCHONDRIAL"/>
    <property type="match status" value="1"/>
</dbReference>
<comment type="caution">
    <text evidence="10">The sequence shown here is derived from an EMBL/GenBank/DDBJ whole genome shotgun (WGS) entry which is preliminary data.</text>
</comment>
<protein>
    <recommendedName>
        <fullName evidence="8">L-2-hydroxyglutarate dehydrogenase, mitochondrial</fullName>
        <ecNumber evidence="7">1.1.99.2</ecNumber>
    </recommendedName>
</protein>
<dbReference type="AlphaFoldDB" id="A0A8K0L043"/>
<evidence type="ECO:0000313" key="10">
    <source>
        <dbReference type="EMBL" id="KAG8625773.1"/>
    </source>
</evidence>
<evidence type="ECO:0000256" key="1">
    <source>
        <dbReference type="ARBA" id="ARBA00001974"/>
    </source>
</evidence>
<accession>A0A8K0L043</accession>
<evidence type="ECO:0000313" key="11">
    <source>
        <dbReference type="Proteomes" id="UP000809789"/>
    </source>
</evidence>
<reference evidence="10" key="1">
    <citation type="submission" date="2021-07" db="EMBL/GenBank/DDBJ databases">
        <title>Elsinoe batatas strain:CRI-CJ2 Genome sequencing and assembly.</title>
        <authorList>
            <person name="Huang L."/>
        </authorList>
    </citation>
    <scope>NUCLEOTIDE SEQUENCE</scope>
    <source>
        <strain evidence="10">CRI-CJ2</strain>
    </source>
</reference>
<organism evidence="10 11">
    <name type="scientific">Elsinoe batatas</name>
    <dbReference type="NCBI Taxonomy" id="2601811"/>
    <lineage>
        <taxon>Eukaryota</taxon>
        <taxon>Fungi</taxon>
        <taxon>Dikarya</taxon>
        <taxon>Ascomycota</taxon>
        <taxon>Pezizomycotina</taxon>
        <taxon>Dothideomycetes</taxon>
        <taxon>Dothideomycetidae</taxon>
        <taxon>Myriangiales</taxon>
        <taxon>Elsinoaceae</taxon>
        <taxon>Elsinoe</taxon>
    </lineage>
</organism>
<sequence length="407" mass="43620">MLAPLRIRSPSILQQQCRHFSRTIKRDADFTHAVIGGGAVGLAIARQLQQRDGASTILVEKHDSVGTETSSRNSEVIHAGLYYSPDSLKARLCIRGKQLLYSLCETHSIPHSRCGKWIVAQTATQRNALEEIHSRATSLSIPTRFLTPSDLATEPSIRAEAGALLSPTTGILDSHAYMSFLHGSFAESGGDTAFNASVVSISAPSPTTSDWTIHVRSPPLTPSEQPEEYSLTASTLINSAGLHAVPIANMILPPERHLRAYYAKGTYYSYASRSPRPKVLVYPAPVAGHGGLGTHLTLDLQGRVRFGPDVEWVDEPDYTPNMDAGKLEAAVAEIKSYLPGVEGGKVEVDYCGVRPKLAGREGGGGRDFYIVKEEGFGGGLVNLCGIESPGLTGSLAIAEEVEGLLYG</sequence>
<dbReference type="GO" id="GO:0047545">
    <property type="term" value="F:(S)-2-hydroxyglutarate dehydrogenase activity"/>
    <property type="evidence" value="ECO:0007669"/>
    <property type="project" value="UniProtKB-EC"/>
</dbReference>
<dbReference type="Pfam" id="PF01266">
    <property type="entry name" value="DAO"/>
    <property type="match status" value="1"/>
</dbReference>
<name>A0A8K0L043_9PEZI</name>
<dbReference type="SUPFAM" id="SSF51905">
    <property type="entry name" value="FAD/NAD(P)-binding domain"/>
    <property type="match status" value="1"/>
</dbReference>
<comment type="cofactor">
    <cofactor evidence="1">
        <name>FAD</name>
        <dbReference type="ChEBI" id="CHEBI:57692"/>
    </cofactor>
</comment>
<gene>
    <name evidence="10" type="ORF">KVT40_006174</name>
</gene>
<dbReference type="OrthoDB" id="498204at2759"/>
<keyword evidence="3" id="KW-0274">FAD</keyword>
<dbReference type="Proteomes" id="UP000809789">
    <property type="component" value="Unassembled WGS sequence"/>
</dbReference>
<evidence type="ECO:0000256" key="8">
    <source>
        <dbReference type="ARBA" id="ARBA00041137"/>
    </source>
</evidence>
<dbReference type="EMBL" id="JAESVG020000007">
    <property type="protein sequence ID" value="KAG8625773.1"/>
    <property type="molecule type" value="Genomic_DNA"/>
</dbReference>
<evidence type="ECO:0000256" key="4">
    <source>
        <dbReference type="ARBA" id="ARBA00023002"/>
    </source>
</evidence>
<keyword evidence="2" id="KW-0285">Flavoprotein</keyword>
<evidence type="ECO:0000256" key="7">
    <source>
        <dbReference type="ARBA" id="ARBA00038878"/>
    </source>
</evidence>
<dbReference type="Gene3D" id="3.50.50.60">
    <property type="entry name" value="FAD/NAD(P)-binding domain"/>
    <property type="match status" value="1"/>
</dbReference>
<dbReference type="InterPro" id="IPR036188">
    <property type="entry name" value="FAD/NAD-bd_sf"/>
</dbReference>
<evidence type="ECO:0000256" key="6">
    <source>
        <dbReference type="ARBA" id="ARBA00037941"/>
    </source>
</evidence>
<dbReference type="InterPro" id="IPR006076">
    <property type="entry name" value="FAD-dep_OxRdtase"/>
</dbReference>
<dbReference type="PANTHER" id="PTHR43104:SF4">
    <property type="entry name" value="L-2-HYDROXYGLUTARATE DEHYDROGENASE, MITOCHONDRIAL"/>
    <property type="match status" value="1"/>
</dbReference>
<comment type="catalytic activity">
    <reaction evidence="5">
        <text>(S)-2-hydroxyglutarate + A = 2-oxoglutarate + AH2</text>
        <dbReference type="Rhea" id="RHEA:21252"/>
        <dbReference type="ChEBI" id="CHEBI:13193"/>
        <dbReference type="ChEBI" id="CHEBI:16782"/>
        <dbReference type="ChEBI" id="CHEBI:16810"/>
        <dbReference type="ChEBI" id="CHEBI:17499"/>
        <dbReference type="EC" id="1.1.99.2"/>
    </reaction>
</comment>
<comment type="similarity">
    <text evidence="6">Belongs to the L2HGDH family.</text>
</comment>
<feature type="domain" description="FAD dependent oxidoreductase" evidence="9">
    <location>
        <begin position="33"/>
        <end position="401"/>
    </location>
</feature>
<keyword evidence="4" id="KW-0560">Oxidoreductase</keyword>
<dbReference type="Gene3D" id="3.30.9.10">
    <property type="entry name" value="D-Amino Acid Oxidase, subunit A, domain 2"/>
    <property type="match status" value="1"/>
</dbReference>
<keyword evidence="11" id="KW-1185">Reference proteome</keyword>